<comment type="caution">
    <text evidence="5">The sequence shown here is derived from an EMBL/GenBank/DDBJ whole genome shotgun (WGS) entry which is preliminary data.</text>
</comment>
<evidence type="ECO:0000256" key="2">
    <source>
        <dbReference type="ARBA" id="ARBA00022801"/>
    </source>
</evidence>
<dbReference type="InterPro" id="IPR012337">
    <property type="entry name" value="RNaseH-like_sf"/>
</dbReference>
<proteinExistence type="predicted"/>
<evidence type="ECO:0000256" key="1">
    <source>
        <dbReference type="ARBA" id="ARBA00022722"/>
    </source>
</evidence>
<reference evidence="5" key="1">
    <citation type="submission" date="2020-10" db="EMBL/GenBank/DDBJ databases">
        <authorList>
            <person name="Gilroy R."/>
        </authorList>
    </citation>
    <scope>NUCLEOTIDE SEQUENCE</scope>
    <source>
        <strain evidence="5">ChiSjej1B19-3389</strain>
    </source>
</reference>
<dbReference type="InterPro" id="IPR013520">
    <property type="entry name" value="Ribonucl_H"/>
</dbReference>
<dbReference type="SMART" id="SM00479">
    <property type="entry name" value="EXOIII"/>
    <property type="match status" value="1"/>
</dbReference>
<dbReference type="GO" id="GO:0003676">
    <property type="term" value="F:nucleic acid binding"/>
    <property type="evidence" value="ECO:0007669"/>
    <property type="project" value="InterPro"/>
</dbReference>
<dbReference type="CDD" id="cd06133">
    <property type="entry name" value="ERI-1_3'hExo_like"/>
    <property type="match status" value="1"/>
</dbReference>
<keyword evidence="3 5" id="KW-0269">Exonuclease</keyword>
<reference evidence="5" key="2">
    <citation type="journal article" date="2021" name="PeerJ">
        <title>Extensive microbial diversity within the chicken gut microbiome revealed by metagenomics and culture.</title>
        <authorList>
            <person name="Gilroy R."/>
            <person name="Ravi A."/>
            <person name="Getino M."/>
            <person name="Pursley I."/>
            <person name="Horton D.L."/>
            <person name="Alikhan N.F."/>
            <person name="Baker D."/>
            <person name="Gharbi K."/>
            <person name="Hall N."/>
            <person name="Watson M."/>
            <person name="Adriaenssens E.M."/>
            <person name="Foster-Nyarko E."/>
            <person name="Jarju S."/>
            <person name="Secka A."/>
            <person name="Antonio M."/>
            <person name="Oren A."/>
            <person name="Chaudhuri R.R."/>
            <person name="La Ragione R."/>
            <person name="Hildebrand F."/>
            <person name="Pallen M.J."/>
        </authorList>
    </citation>
    <scope>NUCLEOTIDE SEQUENCE</scope>
    <source>
        <strain evidence="5">ChiSjej1B19-3389</strain>
    </source>
</reference>
<organism evidence="5 6">
    <name type="scientific">Candidatus Scatavimonas merdigallinarum</name>
    <dbReference type="NCBI Taxonomy" id="2840914"/>
    <lineage>
        <taxon>Bacteria</taxon>
        <taxon>Bacillati</taxon>
        <taxon>Bacillota</taxon>
        <taxon>Clostridia</taxon>
        <taxon>Eubacteriales</taxon>
        <taxon>Oscillospiraceae</taxon>
        <taxon>Oscillospiraceae incertae sedis</taxon>
        <taxon>Candidatus Scatavimonas</taxon>
    </lineage>
</organism>
<name>A0A9D0ZGX8_9FIRM</name>
<dbReference type="Proteomes" id="UP000886787">
    <property type="component" value="Unassembled WGS sequence"/>
</dbReference>
<dbReference type="PANTHER" id="PTHR23044:SF61">
    <property type="entry name" value="3'-5' EXORIBONUCLEASE 1-RELATED"/>
    <property type="match status" value="1"/>
</dbReference>
<dbReference type="AlphaFoldDB" id="A0A9D0ZGX8"/>
<dbReference type="EMBL" id="DVFW01000017">
    <property type="protein sequence ID" value="HIQ80155.1"/>
    <property type="molecule type" value="Genomic_DNA"/>
</dbReference>
<sequence>MQFVILDLEWNGSYSRRRKKFINEIIEFGAVKLSCDLHITETFSMLVNPQIGKKINDRIEALTHISNEELCKVDNTFTHALRKFRAFAKDCVLLTWGTSDILTLLDNYEYFLKQKKIDFAQQYVDLQHYCEQMLGRAEPSKLLGLSTAAQALSLNFEEEALHRALADSMLAARCFQKLYDKAKFESIIQNMDEEFYKRLTFKTTILSNIKNPLIDKSQMVMYCEGCGQAAKRKTPWIVKNKSFRAKFFCRNCNREYEARVRFKLKYDGVSVHKFMRVLKDAGE</sequence>
<evidence type="ECO:0000313" key="5">
    <source>
        <dbReference type="EMBL" id="HIQ80155.1"/>
    </source>
</evidence>
<dbReference type="Pfam" id="PF00929">
    <property type="entry name" value="RNase_T"/>
    <property type="match status" value="1"/>
</dbReference>
<gene>
    <name evidence="5" type="ORF">IAD32_02575</name>
</gene>
<dbReference type="PANTHER" id="PTHR23044">
    <property type="entry name" value="3'-5' EXONUCLEASE ERI1-RELATED"/>
    <property type="match status" value="1"/>
</dbReference>
<dbReference type="InterPro" id="IPR047201">
    <property type="entry name" value="ERI-1_3'hExo-like"/>
</dbReference>
<evidence type="ECO:0000259" key="4">
    <source>
        <dbReference type="SMART" id="SM00479"/>
    </source>
</evidence>
<keyword evidence="1" id="KW-0540">Nuclease</keyword>
<protein>
    <submittedName>
        <fullName evidence="5">Exonuclease domain-containing protein</fullName>
    </submittedName>
</protein>
<evidence type="ECO:0000313" key="6">
    <source>
        <dbReference type="Proteomes" id="UP000886787"/>
    </source>
</evidence>
<dbReference type="InterPro" id="IPR051274">
    <property type="entry name" value="3-5_Exoribonuclease"/>
</dbReference>
<dbReference type="SUPFAM" id="SSF53098">
    <property type="entry name" value="Ribonuclease H-like"/>
    <property type="match status" value="1"/>
</dbReference>
<evidence type="ECO:0000256" key="3">
    <source>
        <dbReference type="ARBA" id="ARBA00022839"/>
    </source>
</evidence>
<dbReference type="InterPro" id="IPR036397">
    <property type="entry name" value="RNaseH_sf"/>
</dbReference>
<accession>A0A9D0ZGX8</accession>
<dbReference type="Gene3D" id="3.30.420.10">
    <property type="entry name" value="Ribonuclease H-like superfamily/Ribonuclease H"/>
    <property type="match status" value="1"/>
</dbReference>
<dbReference type="GO" id="GO:0000175">
    <property type="term" value="F:3'-5'-RNA exonuclease activity"/>
    <property type="evidence" value="ECO:0007669"/>
    <property type="project" value="InterPro"/>
</dbReference>
<keyword evidence="2" id="KW-0378">Hydrolase</keyword>
<feature type="domain" description="Exonuclease" evidence="4">
    <location>
        <begin position="2"/>
        <end position="184"/>
    </location>
</feature>